<evidence type="ECO:0008006" key="4">
    <source>
        <dbReference type="Google" id="ProtNLM"/>
    </source>
</evidence>
<gene>
    <name evidence="2" type="ordered locus">Acav_1917</name>
</gene>
<evidence type="ECO:0000256" key="1">
    <source>
        <dbReference type="SAM" id="SignalP"/>
    </source>
</evidence>
<accession>F0Q833</accession>
<feature type="signal peptide" evidence="1">
    <location>
        <begin position="1"/>
        <end position="26"/>
    </location>
</feature>
<feature type="chain" id="PRO_5003254318" description="Surface layer protein NpdA" evidence="1">
    <location>
        <begin position="27"/>
        <end position="538"/>
    </location>
</feature>
<keyword evidence="3" id="KW-1185">Reference proteome</keyword>
<dbReference type="EMBL" id="CP002521">
    <property type="protein sequence ID" value="ADX45831.1"/>
    <property type="molecule type" value="Genomic_DNA"/>
</dbReference>
<dbReference type="Proteomes" id="UP000002482">
    <property type="component" value="Chromosome"/>
</dbReference>
<organism evidence="2 3">
    <name type="scientific">Paracidovorax avenae (strain ATCC 19860 / DSM 7227 / CCUG 15838 / JCM 20985 / LMG 2117 / NCPPB 1011)</name>
    <name type="common">Acidovorax avenae</name>
    <dbReference type="NCBI Taxonomy" id="643561"/>
    <lineage>
        <taxon>Bacteria</taxon>
        <taxon>Pseudomonadati</taxon>
        <taxon>Pseudomonadota</taxon>
        <taxon>Betaproteobacteria</taxon>
        <taxon>Burkholderiales</taxon>
        <taxon>Comamonadaceae</taxon>
        <taxon>Paracidovorax</taxon>
    </lineage>
</organism>
<dbReference type="RefSeq" id="WP_013594348.1">
    <property type="nucleotide sequence ID" value="NC_015138.1"/>
</dbReference>
<proteinExistence type="predicted"/>
<evidence type="ECO:0000313" key="3">
    <source>
        <dbReference type="Proteomes" id="UP000002482"/>
    </source>
</evidence>
<sequence>MKRIHLVPRAAAALLGTLAVAGAAHAGVIAGTGAVPSGAQLGYTNAAATRVVEGKTGHALLVPYFTAQNGQMSVLHLVNMDRDNGKVVNVRFRGANNGDRLLSMHVLLGPGDIWTGAVTAGADGTAQLTTDDTTCTMPQLARNVPQPFSTDRLDPAWSAATKAAQTREGSIEAIVMADVPGARAYGDDGASNSTLFTLIKAVNGVQPCTNSYDRLNTILLDDISGEPAAASRGLATPTGQVAATWYIIDVPGSTTFSGTATAIQAIDIAGQPARGNYMLFPPTDGVVGLPELYTADPLLVSAGQAYRYKDAQGSTAQPTVAPVLAARFNDLPDLSTPMYLPASAENARRTAGDLSRLMATREVRNQYVLDQSISALTDWVLATPTKRYSVAKDYSQSDTASQRVYSVVPPAGSGTQYFHAANTQVGQSVCSLSRSWGMLTFSRQSMMADHSVPPTNVQYESCGAVSVLSFGQKSALASSINQQYIFGDFTSGWASILVPDAQGLPIIGTSVMKLSNPNATPGIAANYGMSYPHLFKTP</sequence>
<keyword evidence="1" id="KW-0732">Signal</keyword>
<dbReference type="OrthoDB" id="8818051at2"/>
<dbReference type="KEGG" id="aaa:Acav_1917"/>
<dbReference type="AlphaFoldDB" id="F0Q833"/>
<dbReference type="HOGENOM" id="CLU_506833_0_0_4"/>
<protein>
    <recommendedName>
        <fullName evidence="4">Surface layer protein NpdA</fullName>
    </recommendedName>
</protein>
<dbReference type="GeneID" id="34237190"/>
<name>F0Q833_PARA1</name>
<evidence type="ECO:0000313" key="2">
    <source>
        <dbReference type="EMBL" id="ADX45831.1"/>
    </source>
</evidence>
<reference evidence="2" key="1">
    <citation type="submission" date="2011-02" db="EMBL/GenBank/DDBJ databases">
        <title>Complete sequence of Acidovorax avenae subsp. avenae ATCC 19860.</title>
        <authorList>
            <consortium name="US DOE Joint Genome Institute"/>
            <person name="Lucas S."/>
            <person name="Copeland A."/>
            <person name="Lapidus A."/>
            <person name="Cheng J.-F."/>
            <person name="Goodwin L."/>
            <person name="Pitluck S."/>
            <person name="Chertkov O."/>
            <person name="Held B."/>
            <person name="Detter J.C."/>
            <person name="Han C."/>
            <person name="Tapia R."/>
            <person name="Land M."/>
            <person name="Hauser L."/>
            <person name="Kyrpides N."/>
            <person name="Ivanova N."/>
            <person name="Ovchinnikova G."/>
            <person name="Pagani I."/>
            <person name="Gordon S."/>
            <person name="Woyke T."/>
        </authorList>
    </citation>
    <scope>NUCLEOTIDE SEQUENCE</scope>
    <source>
        <strain evidence="2">ATCC 19860</strain>
    </source>
</reference>